<keyword evidence="4" id="KW-0012">Acyltransferase</keyword>
<keyword evidence="7" id="KW-1185">Reference proteome</keyword>
<evidence type="ECO:0000313" key="6">
    <source>
        <dbReference type="EMBL" id="GAA0470028.1"/>
    </source>
</evidence>
<comment type="similarity">
    <text evidence="1">Belongs to the acetyltransferase family. RimI subfamily.</text>
</comment>
<dbReference type="RefSeq" id="WP_229956565.1">
    <property type="nucleotide sequence ID" value="NZ_BAAAEM010000002.1"/>
</dbReference>
<evidence type="ECO:0000256" key="3">
    <source>
        <dbReference type="ARBA" id="ARBA00022679"/>
    </source>
</evidence>
<dbReference type="PANTHER" id="PTHR43420:SF44">
    <property type="entry name" value="ACETYLTRANSFERASE YPEA"/>
    <property type="match status" value="1"/>
</dbReference>
<evidence type="ECO:0000256" key="1">
    <source>
        <dbReference type="ARBA" id="ARBA00005395"/>
    </source>
</evidence>
<dbReference type="PROSITE" id="PS51186">
    <property type="entry name" value="GNAT"/>
    <property type="match status" value="1"/>
</dbReference>
<dbReference type="CDD" id="cd04301">
    <property type="entry name" value="NAT_SF"/>
    <property type="match status" value="1"/>
</dbReference>
<evidence type="ECO:0000259" key="5">
    <source>
        <dbReference type="PROSITE" id="PS51186"/>
    </source>
</evidence>
<protein>
    <recommendedName>
        <fullName evidence="5">N-acetyltransferase domain-containing protein</fullName>
    </recommendedName>
</protein>
<evidence type="ECO:0000313" key="7">
    <source>
        <dbReference type="Proteomes" id="UP001500713"/>
    </source>
</evidence>
<keyword evidence="3" id="KW-0808">Transferase</keyword>
<comment type="caution">
    <text evidence="6">The sequence shown here is derived from an EMBL/GenBank/DDBJ whole genome shotgun (WGS) entry which is preliminary data.</text>
</comment>
<dbReference type="Proteomes" id="UP001500713">
    <property type="component" value="Unassembled WGS sequence"/>
</dbReference>
<accession>A0ABN1A888</accession>
<dbReference type="InterPro" id="IPR016181">
    <property type="entry name" value="Acyl_CoA_acyltransferase"/>
</dbReference>
<dbReference type="InterPro" id="IPR006464">
    <property type="entry name" value="AcTrfase_RimI/Ard1"/>
</dbReference>
<dbReference type="PANTHER" id="PTHR43420">
    <property type="entry name" value="ACETYLTRANSFERASE"/>
    <property type="match status" value="1"/>
</dbReference>
<dbReference type="SUPFAM" id="SSF55729">
    <property type="entry name" value="Acyl-CoA N-acyltransferases (Nat)"/>
    <property type="match status" value="1"/>
</dbReference>
<reference evidence="6 7" key="1">
    <citation type="journal article" date="2019" name="Int. J. Syst. Evol. Microbiol.">
        <title>The Global Catalogue of Microorganisms (GCM) 10K type strain sequencing project: providing services to taxonomists for standard genome sequencing and annotation.</title>
        <authorList>
            <consortium name="The Broad Institute Genomics Platform"/>
            <consortium name="The Broad Institute Genome Sequencing Center for Infectious Disease"/>
            <person name="Wu L."/>
            <person name="Ma J."/>
        </authorList>
    </citation>
    <scope>NUCLEOTIDE SEQUENCE [LARGE SCALE GENOMIC DNA]</scope>
    <source>
        <strain evidence="6 7">JCM 14162</strain>
    </source>
</reference>
<evidence type="ECO:0000256" key="4">
    <source>
        <dbReference type="ARBA" id="ARBA00023315"/>
    </source>
</evidence>
<dbReference type="InterPro" id="IPR050680">
    <property type="entry name" value="YpeA/RimI_acetyltransf"/>
</dbReference>
<dbReference type="Gene3D" id="3.40.630.30">
    <property type="match status" value="1"/>
</dbReference>
<proteinExistence type="inferred from homology"/>
<dbReference type="EMBL" id="BAAAEM010000002">
    <property type="protein sequence ID" value="GAA0470028.1"/>
    <property type="molecule type" value="Genomic_DNA"/>
</dbReference>
<sequence length="170" mass="19106">MSEPGTDVETDTAPIKRESSVDLEYGGYDQLNIVMRIMKTAFSSTYGESWNEHQCRSMLSLPGTLLLIASWNQNPCGFAISREVADEEELLMIAVDPQYQNNGIGETIMKQVITNAVENGIAALFLEVRSNNPAQTMYQKVGFEKIGLRRAYYTGDNKEKFDAITYKMLL</sequence>
<organism evidence="6 7">
    <name type="scientific">Parasphingorhabdus litoris</name>
    <dbReference type="NCBI Taxonomy" id="394733"/>
    <lineage>
        <taxon>Bacteria</taxon>
        <taxon>Pseudomonadati</taxon>
        <taxon>Pseudomonadota</taxon>
        <taxon>Alphaproteobacteria</taxon>
        <taxon>Sphingomonadales</taxon>
        <taxon>Sphingomonadaceae</taxon>
        <taxon>Parasphingorhabdus</taxon>
    </lineage>
</organism>
<dbReference type="InterPro" id="IPR000182">
    <property type="entry name" value="GNAT_dom"/>
</dbReference>
<keyword evidence="2" id="KW-0963">Cytoplasm</keyword>
<dbReference type="NCBIfam" id="TIGR01575">
    <property type="entry name" value="rimI"/>
    <property type="match status" value="1"/>
</dbReference>
<feature type="domain" description="N-acetyltransferase" evidence="5">
    <location>
        <begin position="21"/>
        <end position="170"/>
    </location>
</feature>
<name>A0ABN1A888_9SPHN</name>
<gene>
    <name evidence="6" type="ORF">GCM10009096_08680</name>
</gene>
<evidence type="ECO:0000256" key="2">
    <source>
        <dbReference type="ARBA" id="ARBA00022490"/>
    </source>
</evidence>
<dbReference type="Pfam" id="PF13673">
    <property type="entry name" value="Acetyltransf_10"/>
    <property type="match status" value="1"/>
</dbReference>